<dbReference type="Proteomes" id="UP000664480">
    <property type="component" value="Unassembled WGS sequence"/>
</dbReference>
<gene>
    <name evidence="1" type="ORF">J0A69_16340</name>
</gene>
<dbReference type="RefSeq" id="WP_206587659.1">
    <property type="nucleotide sequence ID" value="NZ_JAFKCU010000003.1"/>
</dbReference>
<organism evidence="1 2">
    <name type="scientific">Algoriphagus pacificus</name>
    <dbReference type="NCBI Taxonomy" id="2811234"/>
    <lineage>
        <taxon>Bacteria</taxon>
        <taxon>Pseudomonadati</taxon>
        <taxon>Bacteroidota</taxon>
        <taxon>Cytophagia</taxon>
        <taxon>Cytophagales</taxon>
        <taxon>Cyclobacteriaceae</taxon>
        <taxon>Algoriphagus</taxon>
    </lineage>
</organism>
<evidence type="ECO:0000313" key="1">
    <source>
        <dbReference type="EMBL" id="MBN7817012.1"/>
    </source>
</evidence>
<dbReference type="EMBL" id="JAFKCU010000003">
    <property type="protein sequence ID" value="MBN7817012.1"/>
    <property type="molecule type" value="Genomic_DNA"/>
</dbReference>
<keyword evidence="2" id="KW-1185">Reference proteome</keyword>
<reference evidence="1 2" key="1">
    <citation type="submission" date="2021-03" db="EMBL/GenBank/DDBJ databases">
        <title>novel species isolated from a fishpond in China.</title>
        <authorList>
            <person name="Lu H."/>
            <person name="Cai Z."/>
        </authorList>
    </citation>
    <scope>NUCLEOTIDE SEQUENCE [LARGE SCALE GENOMIC DNA]</scope>
    <source>
        <strain evidence="1 2">YJ13C</strain>
    </source>
</reference>
<evidence type="ECO:0000313" key="2">
    <source>
        <dbReference type="Proteomes" id="UP000664480"/>
    </source>
</evidence>
<accession>A0ABS3CIS9</accession>
<proteinExistence type="predicted"/>
<comment type="caution">
    <text evidence="1">The sequence shown here is derived from an EMBL/GenBank/DDBJ whole genome shotgun (WGS) entry which is preliminary data.</text>
</comment>
<sequence>MTTNDYKRLSTDYLEMVLLICLSKSHGIESIHSYLQAIAQSWKD</sequence>
<name>A0ABS3CIS9_9BACT</name>
<protein>
    <submittedName>
        <fullName evidence="1">DnaD domain protein</fullName>
    </submittedName>
</protein>